<gene>
    <name evidence="3" type="ORF">SAMN04489844_3435</name>
</gene>
<sequence>MTLENVSVTRYVTPLREGGSLPGVVEADDLGTYVCKFRGAGQGARVLVAEVIVSELATRLGLRTPRLVVLDLDPEIARYEADEEVQDLIRASVGPNLGIDFLPGSFGVDGQVSVADDEGARVLWLDAFTANVDRSWRNPNLLLWNGDLWVIDHGASLYFHHGWRGGVTDPAKFAAQPWDAGGHVFETCAARARALDGEISSALDREAFEEVLAAVPDVWLEPVPGPDGSDLGPDALRAAYVDFLTARLGTRQWLPGHEGEAPGERADGLPVRRAPVRAAARA</sequence>
<evidence type="ECO:0000259" key="2">
    <source>
        <dbReference type="Pfam" id="PF20613"/>
    </source>
</evidence>
<accession>A0A1H4X4X5</accession>
<feature type="domain" description="HipA-like kinase" evidence="2">
    <location>
        <begin position="14"/>
        <end position="157"/>
    </location>
</feature>
<dbReference type="RefSeq" id="WP_245734717.1">
    <property type="nucleotide sequence ID" value="NZ_FNRT01000002.1"/>
</dbReference>
<name>A0A1H4X4X5_9ACTN</name>
<dbReference type="InterPro" id="IPR046748">
    <property type="entry name" value="HipA_2"/>
</dbReference>
<evidence type="ECO:0000256" key="1">
    <source>
        <dbReference type="SAM" id="MobiDB-lite"/>
    </source>
</evidence>
<evidence type="ECO:0000313" key="3">
    <source>
        <dbReference type="EMBL" id="SEC99881.1"/>
    </source>
</evidence>
<dbReference type="Pfam" id="PF20613">
    <property type="entry name" value="HipA_2"/>
    <property type="match status" value="1"/>
</dbReference>
<dbReference type="Proteomes" id="UP000198742">
    <property type="component" value="Unassembled WGS sequence"/>
</dbReference>
<protein>
    <recommendedName>
        <fullName evidence="2">HipA-like kinase domain-containing protein</fullName>
    </recommendedName>
</protein>
<evidence type="ECO:0000313" key="4">
    <source>
        <dbReference type="Proteomes" id="UP000198742"/>
    </source>
</evidence>
<feature type="compositionally biased region" description="Basic and acidic residues" evidence="1">
    <location>
        <begin position="257"/>
        <end position="267"/>
    </location>
</feature>
<dbReference type="AlphaFoldDB" id="A0A1H4X4X5"/>
<organism evidence="3 4">
    <name type="scientific">Nocardioides exalbidus</name>
    <dbReference type="NCBI Taxonomy" id="402596"/>
    <lineage>
        <taxon>Bacteria</taxon>
        <taxon>Bacillati</taxon>
        <taxon>Actinomycetota</taxon>
        <taxon>Actinomycetes</taxon>
        <taxon>Propionibacteriales</taxon>
        <taxon>Nocardioidaceae</taxon>
        <taxon>Nocardioides</taxon>
    </lineage>
</organism>
<reference evidence="4" key="1">
    <citation type="submission" date="2016-10" db="EMBL/GenBank/DDBJ databases">
        <authorList>
            <person name="Varghese N."/>
            <person name="Submissions S."/>
        </authorList>
    </citation>
    <scope>NUCLEOTIDE SEQUENCE [LARGE SCALE GENOMIC DNA]</scope>
    <source>
        <strain evidence="4">DSM 22017</strain>
    </source>
</reference>
<proteinExistence type="predicted"/>
<keyword evidence="4" id="KW-1185">Reference proteome</keyword>
<dbReference type="STRING" id="402596.SAMN04489844_3435"/>
<dbReference type="EMBL" id="FNRT01000002">
    <property type="protein sequence ID" value="SEC99881.1"/>
    <property type="molecule type" value="Genomic_DNA"/>
</dbReference>
<feature type="region of interest" description="Disordered" evidence="1">
    <location>
        <begin position="254"/>
        <end position="274"/>
    </location>
</feature>